<feature type="non-terminal residue" evidence="1">
    <location>
        <position position="1"/>
    </location>
</feature>
<dbReference type="AlphaFoldDB" id="A0A0S7EVZ3"/>
<name>A0A0S7EVZ3_9TELE</name>
<organism evidence="1">
    <name type="scientific">Poeciliopsis prolifica</name>
    <name type="common">blackstripe livebearer</name>
    <dbReference type="NCBI Taxonomy" id="188132"/>
    <lineage>
        <taxon>Eukaryota</taxon>
        <taxon>Metazoa</taxon>
        <taxon>Chordata</taxon>
        <taxon>Craniata</taxon>
        <taxon>Vertebrata</taxon>
        <taxon>Euteleostomi</taxon>
        <taxon>Actinopterygii</taxon>
        <taxon>Neopterygii</taxon>
        <taxon>Teleostei</taxon>
        <taxon>Neoteleostei</taxon>
        <taxon>Acanthomorphata</taxon>
        <taxon>Ovalentaria</taxon>
        <taxon>Atherinomorphae</taxon>
        <taxon>Cyprinodontiformes</taxon>
        <taxon>Poeciliidae</taxon>
        <taxon>Poeciliinae</taxon>
        <taxon>Poeciliopsis</taxon>
    </lineage>
</organism>
<evidence type="ECO:0000313" key="1">
    <source>
        <dbReference type="EMBL" id="JAO06461.1"/>
    </source>
</evidence>
<proteinExistence type="predicted"/>
<accession>A0A0S7EVZ3</accession>
<protein>
    <submittedName>
        <fullName evidence="1">PPUP7771</fullName>
    </submittedName>
</protein>
<reference evidence="1" key="1">
    <citation type="submission" date="2014-12" db="EMBL/GenBank/DDBJ databases">
        <title>Parallel Evolution in Life History Adaptation Evident in the Tissue-Specific Poeciliopsis prolifica transcriptome.</title>
        <authorList>
            <person name="Jue N.K."/>
            <person name="Foley R.J."/>
            <person name="Obergfell C."/>
            <person name="Reznick D.N."/>
            <person name="O'Neill R.J."/>
            <person name="O'Neill M.J."/>
        </authorList>
    </citation>
    <scope>NUCLEOTIDE SEQUENCE</scope>
</reference>
<dbReference type="EMBL" id="GBYX01475214">
    <property type="protein sequence ID" value="JAO06461.1"/>
    <property type="molecule type" value="Transcribed_RNA"/>
</dbReference>
<gene>
    <name evidence="1" type="primary">PPUP7771</name>
</gene>
<sequence>NGFFSSPLDLLCRQVQAGKKKNTSMFPALCADCCRTHRQGETGWREGVWIGIRKSERGREWEVLDSEQEGEEEVIYVLRCSATPLGFSSSQMKGNSQTLDETEIMIYM</sequence>